<evidence type="ECO:0000256" key="2">
    <source>
        <dbReference type="ARBA" id="ARBA00023002"/>
    </source>
</evidence>
<dbReference type="Gene3D" id="3.40.309.10">
    <property type="entry name" value="Aldehyde Dehydrogenase, Chain A, domain 2"/>
    <property type="match status" value="1"/>
</dbReference>
<evidence type="ECO:0000256" key="1">
    <source>
        <dbReference type="ARBA" id="ARBA00009986"/>
    </source>
</evidence>
<dbReference type="InterPro" id="IPR015590">
    <property type="entry name" value="Aldehyde_DH_dom"/>
</dbReference>
<keyword evidence="7" id="KW-1185">Reference proteome</keyword>
<protein>
    <submittedName>
        <fullName evidence="6">Aldehyde dehydrogenase</fullName>
    </submittedName>
</protein>
<reference evidence="6" key="1">
    <citation type="submission" date="2018-07" db="EMBL/GenBank/DDBJ databases">
        <title>Complete genome sequence of Sphingomonas bisphenolicum strain AO1, a bisphenol A degradative bacterium isolated from Japanese farm field.</title>
        <authorList>
            <person name="Murakami M."/>
            <person name="Koh M."/>
            <person name="Koba S."/>
            <person name="Matsumura Y."/>
        </authorList>
    </citation>
    <scope>NUCLEOTIDE SEQUENCE</scope>
    <source>
        <strain evidence="6">AO1</strain>
    </source>
</reference>
<accession>A0ABM7G7X8</accession>
<evidence type="ECO:0000259" key="5">
    <source>
        <dbReference type="Pfam" id="PF00171"/>
    </source>
</evidence>
<dbReference type="InterPro" id="IPR016163">
    <property type="entry name" value="Ald_DH_C"/>
</dbReference>
<dbReference type="Proteomes" id="UP001059971">
    <property type="component" value="Chromosome 2"/>
</dbReference>
<dbReference type="PANTHER" id="PTHR42804:SF1">
    <property type="entry name" value="ALDEHYDE DEHYDROGENASE-RELATED"/>
    <property type="match status" value="1"/>
</dbReference>
<dbReference type="InterPro" id="IPR016162">
    <property type="entry name" value="Ald_DH_N"/>
</dbReference>
<evidence type="ECO:0000313" key="7">
    <source>
        <dbReference type="Proteomes" id="UP001059971"/>
    </source>
</evidence>
<dbReference type="Gene3D" id="3.40.605.10">
    <property type="entry name" value="Aldehyde Dehydrogenase, Chain A, domain 1"/>
    <property type="match status" value="1"/>
</dbReference>
<dbReference type="Pfam" id="PF00171">
    <property type="entry name" value="Aldedh"/>
    <property type="match status" value="1"/>
</dbReference>
<gene>
    <name evidence="6" type="ORF">SBA_ch2_5360</name>
</gene>
<organism evidence="6 7">
    <name type="scientific">Sphingomonas bisphenolicum</name>
    <dbReference type="NCBI Taxonomy" id="296544"/>
    <lineage>
        <taxon>Bacteria</taxon>
        <taxon>Pseudomonadati</taxon>
        <taxon>Pseudomonadota</taxon>
        <taxon>Alphaproteobacteria</taxon>
        <taxon>Sphingomonadales</taxon>
        <taxon>Sphingomonadaceae</taxon>
        <taxon>Sphingomonas</taxon>
    </lineage>
</organism>
<dbReference type="CDD" id="cd07139">
    <property type="entry name" value="ALDH_AldA-Rv0768"/>
    <property type="match status" value="1"/>
</dbReference>
<dbReference type="EMBL" id="AP018818">
    <property type="protein sequence ID" value="BBF72003.1"/>
    <property type="molecule type" value="Genomic_DNA"/>
</dbReference>
<comment type="similarity">
    <text evidence="1 4">Belongs to the aldehyde dehydrogenase family.</text>
</comment>
<keyword evidence="2 4" id="KW-0560">Oxidoreductase</keyword>
<dbReference type="InterPro" id="IPR016161">
    <property type="entry name" value="Ald_DH/histidinol_DH"/>
</dbReference>
<dbReference type="PROSITE" id="PS00687">
    <property type="entry name" value="ALDEHYDE_DEHYDR_GLU"/>
    <property type="match status" value="1"/>
</dbReference>
<dbReference type="PANTHER" id="PTHR42804">
    <property type="entry name" value="ALDEHYDE DEHYDROGENASE"/>
    <property type="match status" value="1"/>
</dbReference>
<feature type="active site" evidence="3">
    <location>
        <position position="263"/>
    </location>
</feature>
<evidence type="ECO:0000256" key="4">
    <source>
        <dbReference type="RuleBase" id="RU003345"/>
    </source>
</evidence>
<feature type="domain" description="Aldehyde dehydrogenase" evidence="5">
    <location>
        <begin position="27"/>
        <end position="486"/>
    </location>
</feature>
<dbReference type="RefSeq" id="WP_261936901.1">
    <property type="nucleotide sequence ID" value="NZ_AP018818.1"/>
</dbReference>
<dbReference type="InterPro" id="IPR029510">
    <property type="entry name" value="Ald_DH_CS_GLU"/>
</dbReference>
<evidence type="ECO:0000256" key="3">
    <source>
        <dbReference type="PROSITE-ProRule" id="PRU10007"/>
    </source>
</evidence>
<dbReference type="SUPFAM" id="SSF53720">
    <property type="entry name" value="ALDH-like"/>
    <property type="match status" value="1"/>
</dbReference>
<evidence type="ECO:0000313" key="6">
    <source>
        <dbReference type="EMBL" id="BBF72003.1"/>
    </source>
</evidence>
<proteinExistence type="inferred from homology"/>
<sequence>MDFLDRLNPETELSDRVRTRFFIDGDWREPRGHEMLDLVSPITEQIILTVPGGSTADMSDAVDAARRAFDQGPWPRMAPAQRGEILRKMGEAIAARIPLLSRIWTAQVGATIGFTSMFTGLIPSYYNYYSDLAGTFAFEDVRPTFQGHARVIREPVGVCALILPWNAPLILLSQKLAAGLLAGCTFVVKPSPETPLDALILAECAEEAGLPAGVLNIVPAGREAGDSLIRDLRIDKVSFTGSTAAGKHIGAVCAERVARCSLELGGKSAAIICEDADLETAIGTITPFAMPFSGQICFSQTRVLVPEKRRDEILDAYVAAVEGIKLGDPWDERTTMGPLSMARQRDRVLGYIDAGRSEGAKLVRGGSNGGFNRGYFVEPTIFADVTQDMTIAQEEIFGPVVSILSYSSEEEAIAIANNSQFGLSGTVFSNDLARAERIARKVRTGNISINGLQIDPGVPFGGFKQSGIGREGGPEGLEVFLESKAIYFPGDAAA</sequence>
<name>A0ABM7G7X8_9SPHN</name>